<dbReference type="PROSITE" id="PS50157">
    <property type="entry name" value="ZINC_FINGER_C2H2_2"/>
    <property type="match status" value="3"/>
</dbReference>
<dbReference type="PROSITE" id="PS00028">
    <property type="entry name" value="ZINC_FINGER_C2H2_1"/>
    <property type="match status" value="3"/>
</dbReference>
<keyword evidence="5" id="KW-0862">Zinc</keyword>
<evidence type="ECO:0000256" key="1">
    <source>
        <dbReference type="ARBA" id="ARBA00004123"/>
    </source>
</evidence>
<dbReference type="InterPro" id="IPR050636">
    <property type="entry name" value="C2H2-ZF_domain-containing"/>
</dbReference>
<dbReference type="AlphaFoldDB" id="A0AAQ4PRW3"/>
<dbReference type="Pfam" id="PF00096">
    <property type="entry name" value="zf-C2H2"/>
    <property type="match status" value="3"/>
</dbReference>
<evidence type="ECO:0000256" key="5">
    <source>
        <dbReference type="ARBA" id="ARBA00022833"/>
    </source>
</evidence>
<dbReference type="FunFam" id="3.30.160.60:FF:002343">
    <property type="entry name" value="Zinc finger protein 33A"/>
    <property type="match status" value="1"/>
</dbReference>
<evidence type="ECO:0000256" key="8">
    <source>
        <dbReference type="ARBA" id="ARBA00023242"/>
    </source>
</evidence>
<sequence>GTRRRRDRDLVGVTRPAGNQRVSIQIPHCTFPDTQRLKTHNLRHKACSCSKCGESFKGLVDLSRHYVDAHNFRGPFPCTSCQRTYTDLRGLIRHQRFHTGNLPFKCPKASGYQSALTLHDWTHTKEAASLCWDRGKGCRSTGALRLHRLLHGEVLLLRTLRPGVRDQKEPEPPRGQTACRRARCGKLFRSLLTRHDRTHTEERAYSCSECGKSFRSVAELKTHTRYHAGERPFKCGGCGEGICAVLLPH</sequence>
<evidence type="ECO:0000313" key="11">
    <source>
        <dbReference type="Ensembl" id="ENSGACP00000040748.1"/>
    </source>
</evidence>
<feature type="domain" description="C2H2-type" evidence="10">
    <location>
        <begin position="205"/>
        <end position="232"/>
    </location>
</feature>
<evidence type="ECO:0000259" key="10">
    <source>
        <dbReference type="PROSITE" id="PS50157"/>
    </source>
</evidence>
<dbReference type="GeneTree" id="ENSGT01150000286939"/>
<keyword evidence="3" id="KW-0677">Repeat</keyword>
<dbReference type="GO" id="GO:0005634">
    <property type="term" value="C:nucleus"/>
    <property type="evidence" value="ECO:0007669"/>
    <property type="project" value="UniProtKB-SubCell"/>
</dbReference>
<dbReference type="SUPFAM" id="SSF57667">
    <property type="entry name" value="beta-beta-alpha zinc fingers"/>
    <property type="match status" value="3"/>
</dbReference>
<keyword evidence="6" id="KW-0805">Transcription regulation</keyword>
<dbReference type="Ensembl" id="ENSGACT00000034886.1">
    <property type="protein sequence ID" value="ENSGACP00000040748.1"/>
    <property type="gene ID" value="ENSGACG00000036371.1"/>
</dbReference>
<dbReference type="GO" id="GO:0008270">
    <property type="term" value="F:zinc ion binding"/>
    <property type="evidence" value="ECO:0007669"/>
    <property type="project" value="UniProtKB-KW"/>
</dbReference>
<dbReference type="Ensembl" id="ENSGACT00000049790.1">
    <property type="protein sequence ID" value="ENSGACP00000068727.1"/>
    <property type="gene ID" value="ENSGACG00000036371.1"/>
</dbReference>
<dbReference type="PANTHER" id="PTHR47772:SF13">
    <property type="entry name" value="GASTRULA ZINC FINGER PROTEIN XLCGF49.1-LIKE-RELATED"/>
    <property type="match status" value="1"/>
</dbReference>
<organism evidence="11 12">
    <name type="scientific">Gasterosteus aculeatus aculeatus</name>
    <name type="common">three-spined stickleback</name>
    <dbReference type="NCBI Taxonomy" id="481459"/>
    <lineage>
        <taxon>Eukaryota</taxon>
        <taxon>Metazoa</taxon>
        <taxon>Chordata</taxon>
        <taxon>Craniata</taxon>
        <taxon>Vertebrata</taxon>
        <taxon>Euteleostomi</taxon>
        <taxon>Actinopterygii</taxon>
        <taxon>Neopterygii</taxon>
        <taxon>Teleostei</taxon>
        <taxon>Neoteleostei</taxon>
        <taxon>Acanthomorphata</taxon>
        <taxon>Eupercaria</taxon>
        <taxon>Perciformes</taxon>
        <taxon>Cottioidei</taxon>
        <taxon>Gasterosteales</taxon>
        <taxon>Gasterosteidae</taxon>
        <taxon>Gasterosteus</taxon>
    </lineage>
</organism>
<evidence type="ECO:0000256" key="4">
    <source>
        <dbReference type="ARBA" id="ARBA00022771"/>
    </source>
</evidence>
<keyword evidence="12" id="KW-1185">Reference proteome</keyword>
<name>A0AAQ4PRW3_GASAC</name>
<evidence type="ECO:0000256" key="9">
    <source>
        <dbReference type="PROSITE-ProRule" id="PRU00042"/>
    </source>
</evidence>
<dbReference type="InterPro" id="IPR013087">
    <property type="entry name" value="Znf_C2H2_type"/>
</dbReference>
<accession>A0AAQ4PRW3</accession>
<reference evidence="11" key="2">
    <citation type="submission" date="2025-05" db="UniProtKB">
        <authorList>
            <consortium name="Ensembl"/>
        </authorList>
    </citation>
    <scope>IDENTIFICATION</scope>
</reference>
<keyword evidence="4 9" id="KW-0863">Zinc-finger</keyword>
<reference evidence="11 12" key="1">
    <citation type="journal article" date="2021" name="G3 (Bethesda)">
        <title>Improved contiguity of the threespine stickleback genome using long-read sequencing.</title>
        <authorList>
            <person name="Nath S."/>
            <person name="Shaw D.E."/>
            <person name="White M.A."/>
        </authorList>
    </citation>
    <scope>NUCLEOTIDE SEQUENCE [LARGE SCALE GENOMIC DNA]</scope>
    <source>
        <strain evidence="11 12">Lake Benthic</strain>
    </source>
</reference>
<protein>
    <recommendedName>
        <fullName evidence="10">C2H2-type domain-containing protein</fullName>
    </recommendedName>
</protein>
<keyword evidence="7" id="KW-0804">Transcription</keyword>
<feature type="domain" description="C2H2-type" evidence="10">
    <location>
        <begin position="76"/>
        <end position="103"/>
    </location>
</feature>
<dbReference type="Proteomes" id="UP000007635">
    <property type="component" value="Chromosome V"/>
</dbReference>
<evidence type="ECO:0000256" key="2">
    <source>
        <dbReference type="ARBA" id="ARBA00022723"/>
    </source>
</evidence>
<dbReference type="SMART" id="SM00355">
    <property type="entry name" value="ZnF_C2H2"/>
    <property type="match status" value="3"/>
</dbReference>
<comment type="subcellular location">
    <subcellularLocation>
        <location evidence="1">Nucleus</location>
    </subcellularLocation>
</comment>
<feature type="domain" description="C2H2-type" evidence="10">
    <location>
        <begin position="47"/>
        <end position="75"/>
    </location>
</feature>
<evidence type="ECO:0000313" key="12">
    <source>
        <dbReference type="Proteomes" id="UP000007635"/>
    </source>
</evidence>
<evidence type="ECO:0000256" key="6">
    <source>
        <dbReference type="ARBA" id="ARBA00023015"/>
    </source>
</evidence>
<evidence type="ECO:0000256" key="7">
    <source>
        <dbReference type="ARBA" id="ARBA00023163"/>
    </source>
</evidence>
<dbReference type="InterPro" id="IPR036236">
    <property type="entry name" value="Znf_C2H2_sf"/>
</dbReference>
<keyword evidence="2" id="KW-0479">Metal-binding</keyword>
<keyword evidence="8" id="KW-0539">Nucleus</keyword>
<proteinExistence type="predicted"/>
<dbReference type="Gene3D" id="3.30.160.60">
    <property type="entry name" value="Classic Zinc Finger"/>
    <property type="match status" value="4"/>
</dbReference>
<dbReference type="PANTHER" id="PTHR47772">
    <property type="entry name" value="ZINC FINGER PROTEIN 200"/>
    <property type="match status" value="1"/>
</dbReference>
<evidence type="ECO:0000256" key="3">
    <source>
        <dbReference type="ARBA" id="ARBA00022737"/>
    </source>
</evidence>